<keyword evidence="3" id="KW-1185">Reference proteome</keyword>
<name>A0A8H6G3I5_9LECA</name>
<feature type="compositionally biased region" description="Polar residues" evidence="1">
    <location>
        <begin position="36"/>
        <end position="49"/>
    </location>
</feature>
<organism evidence="2 3">
    <name type="scientific">Letharia columbiana</name>
    <dbReference type="NCBI Taxonomy" id="112416"/>
    <lineage>
        <taxon>Eukaryota</taxon>
        <taxon>Fungi</taxon>
        <taxon>Dikarya</taxon>
        <taxon>Ascomycota</taxon>
        <taxon>Pezizomycotina</taxon>
        <taxon>Lecanoromycetes</taxon>
        <taxon>OSLEUM clade</taxon>
        <taxon>Lecanoromycetidae</taxon>
        <taxon>Lecanorales</taxon>
        <taxon>Lecanorineae</taxon>
        <taxon>Parmeliaceae</taxon>
        <taxon>Letharia</taxon>
    </lineage>
</organism>
<feature type="compositionally biased region" description="Acidic residues" evidence="1">
    <location>
        <begin position="52"/>
        <end position="64"/>
    </location>
</feature>
<evidence type="ECO:0000256" key="1">
    <source>
        <dbReference type="SAM" id="MobiDB-lite"/>
    </source>
</evidence>
<sequence length="73" mass="7703">MKRTLNLQTTTTITILVDSSDEEIVDGPSSLPLGNAMTNGGAQSETIGSEDSIPDEDKDEDESGEVAYVRNGS</sequence>
<dbReference type="EMBL" id="JACCJC010000004">
    <property type="protein sequence ID" value="KAF6239914.1"/>
    <property type="molecule type" value="Genomic_DNA"/>
</dbReference>
<dbReference type="GeneID" id="59283196"/>
<gene>
    <name evidence="2" type="ORF">HO173_001522</name>
</gene>
<comment type="caution">
    <text evidence="2">The sequence shown here is derived from an EMBL/GenBank/DDBJ whole genome shotgun (WGS) entry which is preliminary data.</text>
</comment>
<evidence type="ECO:0000313" key="2">
    <source>
        <dbReference type="EMBL" id="KAF6239914.1"/>
    </source>
</evidence>
<dbReference type="Proteomes" id="UP000578531">
    <property type="component" value="Unassembled WGS sequence"/>
</dbReference>
<evidence type="ECO:0000313" key="3">
    <source>
        <dbReference type="Proteomes" id="UP000578531"/>
    </source>
</evidence>
<dbReference type="RefSeq" id="XP_037169183.1">
    <property type="nucleotide sequence ID" value="XM_037303461.1"/>
</dbReference>
<proteinExistence type="predicted"/>
<protein>
    <submittedName>
        <fullName evidence="2">Uncharacterized protein</fullName>
    </submittedName>
</protein>
<dbReference type="AlphaFoldDB" id="A0A8H6G3I5"/>
<accession>A0A8H6G3I5</accession>
<feature type="region of interest" description="Disordered" evidence="1">
    <location>
        <begin position="23"/>
        <end position="73"/>
    </location>
</feature>
<reference evidence="2 3" key="1">
    <citation type="journal article" date="2020" name="Genomics">
        <title>Complete, high-quality genomes from long-read metagenomic sequencing of two wolf lichen thalli reveals enigmatic genome architecture.</title>
        <authorList>
            <person name="McKenzie S.K."/>
            <person name="Walston R.F."/>
            <person name="Allen J.L."/>
        </authorList>
    </citation>
    <scope>NUCLEOTIDE SEQUENCE [LARGE SCALE GENOMIC DNA]</scope>
    <source>
        <strain evidence="2">WasteWater2</strain>
    </source>
</reference>